<keyword evidence="4" id="KW-0804">Transcription</keyword>
<dbReference type="Pfam" id="PF25601">
    <property type="entry name" value="AAA_lid_14"/>
    <property type="match status" value="1"/>
</dbReference>
<keyword evidence="3" id="KW-0805">Transcription regulation</keyword>
<dbReference type="PRINTS" id="PR01590">
    <property type="entry name" value="HTHFIS"/>
</dbReference>
<dbReference type="InterPro" id="IPR002197">
    <property type="entry name" value="HTH_Fis"/>
</dbReference>
<evidence type="ECO:0000256" key="2">
    <source>
        <dbReference type="ARBA" id="ARBA00022840"/>
    </source>
</evidence>
<dbReference type="Gene3D" id="1.10.10.60">
    <property type="entry name" value="Homeodomain-like"/>
    <property type="match status" value="1"/>
</dbReference>
<dbReference type="GO" id="GO:0005524">
    <property type="term" value="F:ATP binding"/>
    <property type="evidence" value="ECO:0007669"/>
    <property type="project" value="UniProtKB-KW"/>
</dbReference>
<dbReference type="PANTHER" id="PTHR32071">
    <property type="entry name" value="TRANSCRIPTIONAL REGULATORY PROTEIN"/>
    <property type="match status" value="1"/>
</dbReference>
<dbReference type="Pfam" id="PF00158">
    <property type="entry name" value="Sigma54_activat"/>
    <property type="match status" value="1"/>
</dbReference>
<reference evidence="6 7" key="1">
    <citation type="submission" date="2016-12" db="EMBL/GenBank/DDBJ databases">
        <title>Diversity of luminous bacteria.</title>
        <authorList>
            <person name="Yoshizawa S."/>
            <person name="Kogure K."/>
        </authorList>
    </citation>
    <scope>NUCLEOTIDE SEQUENCE [LARGE SCALE GENOMIC DNA]</scope>
    <source>
        <strain evidence="6 7">LC1-200</strain>
    </source>
</reference>
<dbReference type="SUPFAM" id="SSF52540">
    <property type="entry name" value="P-loop containing nucleoside triphosphate hydrolases"/>
    <property type="match status" value="1"/>
</dbReference>
<feature type="domain" description="Sigma-54 factor interaction" evidence="5">
    <location>
        <begin position="146"/>
        <end position="364"/>
    </location>
</feature>
<evidence type="ECO:0000313" key="7">
    <source>
        <dbReference type="Proteomes" id="UP000238730"/>
    </source>
</evidence>
<dbReference type="EMBL" id="MSCJ01000003">
    <property type="protein sequence ID" value="PQJ62180.1"/>
    <property type="molecule type" value="Genomic_DNA"/>
</dbReference>
<evidence type="ECO:0000256" key="1">
    <source>
        <dbReference type="ARBA" id="ARBA00022741"/>
    </source>
</evidence>
<dbReference type="InterPro" id="IPR011006">
    <property type="entry name" value="CheY-like_superfamily"/>
</dbReference>
<name>A0A2S7VKJ4_PHOAN</name>
<dbReference type="InterPro" id="IPR025944">
    <property type="entry name" value="Sigma_54_int_dom_CS"/>
</dbReference>
<evidence type="ECO:0000256" key="3">
    <source>
        <dbReference type="ARBA" id="ARBA00023015"/>
    </source>
</evidence>
<dbReference type="Gene3D" id="1.10.8.60">
    <property type="match status" value="1"/>
</dbReference>
<gene>
    <name evidence="6" type="ORF">BTO08_18215</name>
</gene>
<keyword evidence="2" id="KW-0067">ATP-binding</keyword>
<dbReference type="CDD" id="cd00009">
    <property type="entry name" value="AAA"/>
    <property type="match status" value="1"/>
</dbReference>
<dbReference type="SUPFAM" id="SSF52172">
    <property type="entry name" value="CheY-like"/>
    <property type="match status" value="1"/>
</dbReference>
<dbReference type="InterPro" id="IPR058031">
    <property type="entry name" value="AAA_lid_NorR"/>
</dbReference>
<comment type="caution">
    <text evidence="6">The sequence shown here is derived from an EMBL/GenBank/DDBJ whole genome shotgun (WGS) entry which is preliminary data.</text>
</comment>
<dbReference type="Pfam" id="PF20161">
    <property type="entry name" value="VpsR"/>
    <property type="match status" value="1"/>
</dbReference>
<dbReference type="SUPFAM" id="SSF46689">
    <property type="entry name" value="Homeodomain-like"/>
    <property type="match status" value="1"/>
</dbReference>
<dbReference type="Gene3D" id="3.40.50.300">
    <property type="entry name" value="P-loop containing nucleotide triphosphate hydrolases"/>
    <property type="match status" value="1"/>
</dbReference>
<protein>
    <submittedName>
        <fullName evidence="6">Sigma-54-dependent Fis family transcriptional regulator</fullName>
    </submittedName>
</protein>
<dbReference type="InterPro" id="IPR002078">
    <property type="entry name" value="Sigma_54_int"/>
</dbReference>
<proteinExistence type="predicted"/>
<dbReference type="AlphaFoldDB" id="A0A2S7VKJ4"/>
<dbReference type="RefSeq" id="WP_105062000.1">
    <property type="nucleotide sequence ID" value="NZ_MSCJ01000003.1"/>
</dbReference>
<dbReference type="Pfam" id="PF02954">
    <property type="entry name" value="HTH_8"/>
    <property type="match status" value="1"/>
</dbReference>
<dbReference type="GO" id="GO:0006355">
    <property type="term" value="P:regulation of DNA-templated transcription"/>
    <property type="evidence" value="ECO:0007669"/>
    <property type="project" value="InterPro"/>
</dbReference>
<sequence length="449" mass="50910">MVAQCDKKTFKARLVAIGCTYEPWIALLEQTGWKTHCCYDLRTADAILEEYSPCICIVDLSNNDFSLNSISLRANKTKQVKWIAVIKKEQLGMDAICQFINNYCVDYFSIPIPSTHLLETVGHQLGMLEIESNSWTELDAQQDVGLFGESKSIKHLRDMVRRVAMTDVNIFISGEQGTGKDLIANSIHNLSKRRNDSFTMINCASVMDDDEQIAFLNSDGEHVSENTIKAGTVLLNGIEELSKNLQQKLLAYLQKPTNDSLEDTRECDVRVIACSSANLEQAIANETFSKELFYRLNVFHISVPTLRERGADIIALAEYFLQKYSREYNTIATQYNEEAKQLLLRYNWPGNVRELINQIKRVSLLTDGNEVGVEHFDLPKKINMKQSLRNIKDEAEKDVLVAVLETHRGQVASAAKDLGVSRATMYRLLNKHNIVPDVRYYNGSNYATE</sequence>
<evidence type="ECO:0000313" key="6">
    <source>
        <dbReference type="EMBL" id="PQJ62180.1"/>
    </source>
</evidence>
<dbReference type="PROSITE" id="PS00688">
    <property type="entry name" value="SIGMA54_INTERACT_3"/>
    <property type="match status" value="1"/>
</dbReference>
<organism evidence="6 7">
    <name type="scientific">Photobacterium angustum</name>
    <dbReference type="NCBI Taxonomy" id="661"/>
    <lineage>
        <taxon>Bacteria</taxon>
        <taxon>Pseudomonadati</taxon>
        <taxon>Pseudomonadota</taxon>
        <taxon>Gammaproteobacteria</taxon>
        <taxon>Vibrionales</taxon>
        <taxon>Vibrionaceae</taxon>
        <taxon>Photobacterium</taxon>
    </lineage>
</organism>
<dbReference type="InterPro" id="IPR027417">
    <property type="entry name" value="P-loop_NTPase"/>
</dbReference>
<dbReference type="OrthoDB" id="9804019at2"/>
<dbReference type="InterPro" id="IPR045343">
    <property type="entry name" value="VpsR"/>
</dbReference>
<evidence type="ECO:0000256" key="4">
    <source>
        <dbReference type="ARBA" id="ARBA00023163"/>
    </source>
</evidence>
<evidence type="ECO:0000259" key="5">
    <source>
        <dbReference type="PROSITE" id="PS50045"/>
    </source>
</evidence>
<dbReference type="GO" id="GO:0043565">
    <property type="term" value="F:sequence-specific DNA binding"/>
    <property type="evidence" value="ECO:0007669"/>
    <property type="project" value="InterPro"/>
</dbReference>
<dbReference type="InterPro" id="IPR009057">
    <property type="entry name" value="Homeodomain-like_sf"/>
</dbReference>
<dbReference type="PROSITE" id="PS50045">
    <property type="entry name" value="SIGMA54_INTERACT_4"/>
    <property type="match status" value="1"/>
</dbReference>
<accession>A0A2S7VKJ4</accession>
<keyword evidence="1" id="KW-0547">Nucleotide-binding</keyword>
<dbReference type="PANTHER" id="PTHR32071:SF120">
    <property type="entry name" value="TRANSCRIPTIONAL REGULATOR-RELATED"/>
    <property type="match status" value="1"/>
</dbReference>
<dbReference type="Proteomes" id="UP000238730">
    <property type="component" value="Unassembled WGS sequence"/>
</dbReference>